<evidence type="ECO:0000259" key="1">
    <source>
        <dbReference type="PROSITE" id="PS51186"/>
    </source>
</evidence>
<dbReference type="CDD" id="cd04301">
    <property type="entry name" value="NAT_SF"/>
    <property type="match status" value="1"/>
</dbReference>
<dbReference type="EMBL" id="CP036267">
    <property type="protein sequence ID" value="QDT35258.1"/>
    <property type="molecule type" value="Genomic_DNA"/>
</dbReference>
<dbReference type="AlphaFoldDB" id="A0A517QUF7"/>
<dbReference type="InterPro" id="IPR016181">
    <property type="entry name" value="Acyl_CoA_acyltransferase"/>
</dbReference>
<evidence type="ECO:0000313" key="2">
    <source>
        <dbReference type="EMBL" id="QDT35258.1"/>
    </source>
</evidence>
<gene>
    <name evidence="2" type="ORF">Mal48_45340</name>
</gene>
<evidence type="ECO:0000313" key="3">
    <source>
        <dbReference type="Proteomes" id="UP000315724"/>
    </source>
</evidence>
<dbReference type="Gene3D" id="3.40.630.30">
    <property type="match status" value="1"/>
</dbReference>
<dbReference type="SUPFAM" id="SSF55729">
    <property type="entry name" value="Acyl-CoA N-acyltransferases (Nat)"/>
    <property type="match status" value="1"/>
</dbReference>
<dbReference type="OrthoDB" id="213040at2"/>
<dbReference type="InterPro" id="IPR050276">
    <property type="entry name" value="MshD_Acetyltransferase"/>
</dbReference>
<name>A0A517QUF7_9PLAN</name>
<dbReference type="KEGG" id="tpol:Mal48_45340"/>
<protein>
    <submittedName>
        <fullName evidence="2">Acetyltransferase</fullName>
    </submittedName>
</protein>
<sequence length="168" mass="18963">MNSESEEEIHFISGGIELLDSIETMWLKLKDFHIDQFPIWRDGLQLGSFQERQSGFKEIAESGAILIEIARQGDRSRGFCATTITPEGVGEIASLYVEEESRQQGLGSSFVKQALQWLRDYNVERIVVDVMAGNSAALKLYEQAGFQCRVQQLQLVPPVSQDRKISRP</sequence>
<keyword evidence="3" id="KW-1185">Reference proteome</keyword>
<reference evidence="2 3" key="1">
    <citation type="submission" date="2019-02" db="EMBL/GenBank/DDBJ databases">
        <title>Deep-cultivation of Planctomycetes and their phenomic and genomic characterization uncovers novel biology.</title>
        <authorList>
            <person name="Wiegand S."/>
            <person name="Jogler M."/>
            <person name="Boedeker C."/>
            <person name="Pinto D."/>
            <person name="Vollmers J."/>
            <person name="Rivas-Marin E."/>
            <person name="Kohn T."/>
            <person name="Peeters S.H."/>
            <person name="Heuer A."/>
            <person name="Rast P."/>
            <person name="Oberbeckmann S."/>
            <person name="Bunk B."/>
            <person name="Jeske O."/>
            <person name="Meyerdierks A."/>
            <person name="Storesund J.E."/>
            <person name="Kallscheuer N."/>
            <person name="Luecker S."/>
            <person name="Lage O.M."/>
            <person name="Pohl T."/>
            <person name="Merkel B.J."/>
            <person name="Hornburger P."/>
            <person name="Mueller R.-W."/>
            <person name="Bruemmer F."/>
            <person name="Labrenz M."/>
            <person name="Spormann A.M."/>
            <person name="Op den Camp H."/>
            <person name="Overmann J."/>
            <person name="Amann R."/>
            <person name="Jetten M.S.M."/>
            <person name="Mascher T."/>
            <person name="Medema M.H."/>
            <person name="Devos D.P."/>
            <person name="Kaster A.-K."/>
            <person name="Ovreas L."/>
            <person name="Rohde M."/>
            <person name="Galperin M.Y."/>
            <person name="Jogler C."/>
        </authorList>
    </citation>
    <scope>NUCLEOTIDE SEQUENCE [LARGE SCALE GENOMIC DNA]</scope>
    <source>
        <strain evidence="2 3">Mal48</strain>
    </source>
</reference>
<dbReference type="InterPro" id="IPR000182">
    <property type="entry name" value="GNAT_dom"/>
</dbReference>
<accession>A0A517QUF7</accession>
<dbReference type="GO" id="GO:0016747">
    <property type="term" value="F:acyltransferase activity, transferring groups other than amino-acyl groups"/>
    <property type="evidence" value="ECO:0007669"/>
    <property type="project" value="InterPro"/>
</dbReference>
<organism evidence="2 3">
    <name type="scientific">Thalassoglobus polymorphus</name>
    <dbReference type="NCBI Taxonomy" id="2527994"/>
    <lineage>
        <taxon>Bacteria</taxon>
        <taxon>Pseudomonadati</taxon>
        <taxon>Planctomycetota</taxon>
        <taxon>Planctomycetia</taxon>
        <taxon>Planctomycetales</taxon>
        <taxon>Planctomycetaceae</taxon>
        <taxon>Thalassoglobus</taxon>
    </lineage>
</organism>
<dbReference type="PROSITE" id="PS51186">
    <property type="entry name" value="GNAT"/>
    <property type="match status" value="1"/>
</dbReference>
<dbReference type="PANTHER" id="PTHR43617:SF34">
    <property type="entry name" value="PUTATIVE-RELATED"/>
    <property type="match status" value="1"/>
</dbReference>
<dbReference type="Proteomes" id="UP000315724">
    <property type="component" value="Chromosome"/>
</dbReference>
<dbReference type="RefSeq" id="WP_145204525.1">
    <property type="nucleotide sequence ID" value="NZ_CP036267.1"/>
</dbReference>
<proteinExistence type="predicted"/>
<dbReference type="PANTHER" id="PTHR43617">
    <property type="entry name" value="L-AMINO ACID N-ACETYLTRANSFERASE"/>
    <property type="match status" value="1"/>
</dbReference>
<keyword evidence="2" id="KW-0808">Transferase</keyword>
<dbReference type="Pfam" id="PF00583">
    <property type="entry name" value="Acetyltransf_1"/>
    <property type="match status" value="1"/>
</dbReference>
<feature type="domain" description="N-acetyltransferase" evidence="1">
    <location>
        <begin position="16"/>
        <end position="168"/>
    </location>
</feature>